<evidence type="ECO:0000313" key="1">
    <source>
        <dbReference type="EMBL" id="KAJ9103941.1"/>
    </source>
</evidence>
<reference evidence="1" key="1">
    <citation type="submission" date="2023-04" db="EMBL/GenBank/DDBJ databases">
        <title>Draft Genome sequencing of Naganishia species isolated from polar environments using Oxford Nanopore Technology.</title>
        <authorList>
            <person name="Leo P."/>
            <person name="Venkateswaran K."/>
        </authorList>
    </citation>
    <scope>NUCLEOTIDE SEQUENCE</scope>
    <source>
        <strain evidence="1">MNA-CCFEE 5423</strain>
    </source>
</reference>
<dbReference type="Proteomes" id="UP001227268">
    <property type="component" value="Unassembled WGS sequence"/>
</dbReference>
<name>A0ACC2VXU3_9TREE</name>
<dbReference type="EMBL" id="JASBWT010000006">
    <property type="protein sequence ID" value="KAJ9103941.1"/>
    <property type="molecule type" value="Genomic_DNA"/>
</dbReference>
<accession>A0ACC2VXU3</accession>
<protein>
    <submittedName>
        <fullName evidence="1">Uncharacterized protein</fullName>
    </submittedName>
</protein>
<organism evidence="1 2">
    <name type="scientific">Naganishia friedmannii</name>
    <dbReference type="NCBI Taxonomy" id="89922"/>
    <lineage>
        <taxon>Eukaryota</taxon>
        <taxon>Fungi</taxon>
        <taxon>Dikarya</taxon>
        <taxon>Basidiomycota</taxon>
        <taxon>Agaricomycotina</taxon>
        <taxon>Tremellomycetes</taxon>
        <taxon>Filobasidiales</taxon>
        <taxon>Filobasidiaceae</taxon>
        <taxon>Naganishia</taxon>
    </lineage>
</organism>
<sequence>MFETLGSRTSSTSSLNFLAGISEDAVPSRPTTTPESEITIPIEGLDVPLKLSVLTKYMAWRHSEDPNYLKNKTVLELGSGTGLVGLAVGLLEPSAKVYITDQKVLLDLMQRNVDSNFYQHIGLEANDGTSACPVQVAELDWGGELPSGIPHEPDLILAADCVYFEVSRLASIVNAGKQISSL</sequence>
<gene>
    <name evidence="1" type="ORF">QFC21_002404</name>
</gene>
<evidence type="ECO:0000313" key="2">
    <source>
        <dbReference type="Proteomes" id="UP001227268"/>
    </source>
</evidence>
<proteinExistence type="predicted"/>
<comment type="caution">
    <text evidence="1">The sequence shown here is derived from an EMBL/GenBank/DDBJ whole genome shotgun (WGS) entry which is preliminary data.</text>
</comment>
<keyword evidence="2" id="KW-1185">Reference proteome</keyword>